<evidence type="ECO:0000256" key="1">
    <source>
        <dbReference type="ARBA" id="ARBA00004316"/>
    </source>
</evidence>
<accession>A0A9D3YXP8</accession>
<comment type="caution">
    <text evidence="6">The sequence shown here is derived from an EMBL/GenBank/DDBJ whole genome shotgun (WGS) entry which is preliminary data.</text>
</comment>
<sequence>MDNVEIEIIEPEDELDLSRKRMRELYRMSVVLLSKPERLILYKILKDYRFKRDLVRLVLGLNVLIRTNSKLELLKHVRYFIWEGHLRDFDRLTKFHEKFRLKGHYFKSGTNTSRTSKYSTLNSNFNLKYGSLASRDSNRRYHVPGSPLLSSNTLQVPQFEGDRGSLGSGASTAPSTSRAIRDVRVFTIVKSPSEPSLGFAVRGGSEHGLGVYVSEVDPGSAAEQSGLQVGDKILEVNNITMRGVASSTAVKVLTGSKRLKLVVQRTRKVPEWRLSREKTSWYDVHDRRIISGDFEECGISNHIRGLDVDVPERRINLKFGPADRTLGFNIRGGREYGLGIYVSKLDRNGLADKNGVRTGDQIIDVNGIPFDNITHEHAVEVLKGKRHLILTLRDVGRFPVFKELYAEYTWSDGQMKTATSVTSLRDINVIHSDMSYKSASAADLFSASKLPSALQTEIFLPSDRRPSRSLVEDDGDDAIDNQDSQSDSESLDLEQWANDLHNEAGENRRTVTVHVEDFDASRSDFDTSSRRSDSDSIDRGTTQRKVLAAGPGESEYVRREYAPNATHEVEFHDYSNSANESIYEDPDAIYAKINKRDERYASTCNLSIKPQSGGTPDSKGSANYSVNISLEHIGSPTHSGSQNSMSTNKSSENRVAVRSEDHVEPVTASVDGALYAKVRKLSVGSLRNVSYSPELSPHKTRKSMADPYNDDKGTQSLLSERHDGGKSVDAQTLDIRRRSVSFQDFTNVINVAEDVDDDDEDDTEADEKESREYITADAVTKSLDLYRESGTGMLDLETLEEKWHELQARQEKIGHQELGNIAPKSGNQKTGTWRAIKKKIKGSLRLKSSKRLSGVEQIDDSLKPATGLFRSSVKSKIDPADMTSLEDAACHLLNEDEFNAVFRHIKTYHTTGDLERLVELMLTILDKPEKLLLLKDIRRVVYLHDVVQYDNLVNRYEIEAYQTLSMKLHLPLNHRLKQKPRRTLITTEMADGGHFHIKSMNQSRKEAEIVDIIKASHDGDRGERLKSPIRLANSAQTEVKSALDHFEYLDLEQSEAGSSTATFSDFSSHGSNEIERVPGSVVVHLSKTKPSIGIEFAEEVTNGERAVAIARIDEHGAAHDDSHIEVGMVLLGVDRHRVEGFTKDEVLAVLDKVYAEKHRVSMKLLLHKPETTHF</sequence>
<feature type="domain" description="PDZ" evidence="5">
    <location>
        <begin position="185"/>
        <end position="256"/>
    </location>
</feature>
<feature type="compositionally biased region" description="Basic and acidic residues" evidence="4">
    <location>
        <begin position="651"/>
        <end position="663"/>
    </location>
</feature>
<dbReference type="GO" id="GO:0032426">
    <property type="term" value="C:stereocilium tip"/>
    <property type="evidence" value="ECO:0007669"/>
    <property type="project" value="TreeGrafter"/>
</dbReference>
<feature type="region of interest" description="Disordered" evidence="4">
    <location>
        <begin position="632"/>
        <end position="663"/>
    </location>
</feature>
<protein>
    <recommendedName>
        <fullName evidence="5">PDZ domain-containing protein</fullName>
    </recommendedName>
</protein>
<dbReference type="SMART" id="SM00228">
    <property type="entry name" value="PDZ"/>
    <property type="match status" value="3"/>
</dbReference>
<organism evidence="6 7">
    <name type="scientific">Dreissena polymorpha</name>
    <name type="common">Zebra mussel</name>
    <name type="synonym">Mytilus polymorpha</name>
    <dbReference type="NCBI Taxonomy" id="45954"/>
    <lineage>
        <taxon>Eukaryota</taxon>
        <taxon>Metazoa</taxon>
        <taxon>Spiralia</taxon>
        <taxon>Lophotrochozoa</taxon>
        <taxon>Mollusca</taxon>
        <taxon>Bivalvia</taxon>
        <taxon>Autobranchia</taxon>
        <taxon>Heteroconchia</taxon>
        <taxon>Euheterodonta</taxon>
        <taxon>Imparidentia</taxon>
        <taxon>Neoheterodontei</taxon>
        <taxon>Myida</taxon>
        <taxon>Dreissenoidea</taxon>
        <taxon>Dreissenidae</taxon>
        <taxon>Dreissena</taxon>
    </lineage>
</organism>
<dbReference type="AlphaFoldDB" id="A0A9D3YXP8"/>
<feature type="domain" description="PDZ" evidence="5">
    <location>
        <begin position="1082"/>
        <end position="1152"/>
    </location>
</feature>
<dbReference type="InterPro" id="IPR051844">
    <property type="entry name" value="USH2_Complex_Protein"/>
</dbReference>
<feature type="compositionally biased region" description="Basic and acidic residues" evidence="4">
    <location>
        <begin position="521"/>
        <end position="538"/>
    </location>
</feature>
<gene>
    <name evidence="6" type="ORF">DPMN_067661</name>
</gene>
<dbReference type="InterPro" id="IPR036034">
    <property type="entry name" value="PDZ_sf"/>
</dbReference>
<evidence type="ECO:0000313" key="7">
    <source>
        <dbReference type="Proteomes" id="UP000828390"/>
    </source>
</evidence>
<name>A0A9D3YXP8_DREPO</name>
<feature type="compositionally biased region" description="Basic and acidic residues" evidence="4">
    <location>
        <begin position="709"/>
        <end position="726"/>
    </location>
</feature>
<reference evidence="6" key="2">
    <citation type="submission" date="2020-11" db="EMBL/GenBank/DDBJ databases">
        <authorList>
            <person name="McCartney M.A."/>
            <person name="Auch B."/>
            <person name="Kono T."/>
            <person name="Mallez S."/>
            <person name="Becker A."/>
            <person name="Gohl D.M."/>
            <person name="Silverstein K.A.T."/>
            <person name="Koren S."/>
            <person name="Bechman K.B."/>
            <person name="Herman A."/>
            <person name="Abrahante J.E."/>
            <person name="Garbe J."/>
        </authorList>
    </citation>
    <scope>NUCLEOTIDE SEQUENCE</scope>
    <source>
        <strain evidence="6">Duluth1</strain>
        <tissue evidence="6">Whole animal</tissue>
    </source>
</reference>
<dbReference type="GO" id="GO:0002142">
    <property type="term" value="C:stereocilia ankle link complex"/>
    <property type="evidence" value="ECO:0007669"/>
    <property type="project" value="TreeGrafter"/>
</dbReference>
<evidence type="ECO:0000256" key="3">
    <source>
        <dbReference type="ARBA" id="ARBA00023273"/>
    </source>
</evidence>
<dbReference type="Proteomes" id="UP000828390">
    <property type="component" value="Unassembled WGS sequence"/>
</dbReference>
<dbReference type="Gene3D" id="1.20.1160.20">
    <property type="match status" value="2"/>
</dbReference>
<evidence type="ECO:0000256" key="2">
    <source>
        <dbReference type="ARBA" id="ARBA00022737"/>
    </source>
</evidence>
<dbReference type="GO" id="GO:0005929">
    <property type="term" value="C:cilium"/>
    <property type="evidence" value="ECO:0007669"/>
    <property type="project" value="TreeGrafter"/>
</dbReference>
<dbReference type="Pfam" id="PF00595">
    <property type="entry name" value="PDZ"/>
    <property type="match status" value="2"/>
</dbReference>
<feature type="region of interest" description="Disordered" evidence="4">
    <location>
        <begin position="464"/>
        <end position="491"/>
    </location>
</feature>
<dbReference type="OrthoDB" id="10029564at2759"/>
<evidence type="ECO:0000259" key="5">
    <source>
        <dbReference type="PROSITE" id="PS50106"/>
    </source>
</evidence>
<keyword evidence="2" id="KW-0677">Repeat</keyword>
<dbReference type="EMBL" id="JAIWYP010000014">
    <property type="protein sequence ID" value="KAH3708217.1"/>
    <property type="molecule type" value="Genomic_DNA"/>
</dbReference>
<feature type="region of interest" description="Disordered" evidence="4">
    <location>
        <begin position="690"/>
        <end position="727"/>
    </location>
</feature>
<reference evidence="6" key="1">
    <citation type="journal article" date="2019" name="bioRxiv">
        <title>The Genome of the Zebra Mussel, Dreissena polymorpha: A Resource for Invasive Species Research.</title>
        <authorList>
            <person name="McCartney M.A."/>
            <person name="Auch B."/>
            <person name="Kono T."/>
            <person name="Mallez S."/>
            <person name="Zhang Y."/>
            <person name="Obille A."/>
            <person name="Becker A."/>
            <person name="Abrahante J.E."/>
            <person name="Garbe J."/>
            <person name="Badalamenti J.P."/>
            <person name="Herman A."/>
            <person name="Mangelson H."/>
            <person name="Liachko I."/>
            <person name="Sullivan S."/>
            <person name="Sone E.D."/>
            <person name="Koren S."/>
            <person name="Silverstein K.A.T."/>
            <person name="Beckman K.B."/>
            <person name="Gohl D.M."/>
        </authorList>
    </citation>
    <scope>NUCLEOTIDE SEQUENCE</scope>
    <source>
        <strain evidence="6">Duluth1</strain>
        <tissue evidence="6">Whole animal</tissue>
    </source>
</reference>
<feature type="region of interest" description="Disordered" evidence="4">
    <location>
        <begin position="521"/>
        <end position="554"/>
    </location>
</feature>
<dbReference type="PROSITE" id="PS50106">
    <property type="entry name" value="PDZ"/>
    <property type="match status" value="3"/>
</dbReference>
<keyword evidence="3" id="KW-0966">Cell projection</keyword>
<feature type="compositionally biased region" description="Polar residues" evidence="4">
    <location>
        <begin position="636"/>
        <end position="650"/>
    </location>
</feature>
<keyword evidence="7" id="KW-1185">Reference proteome</keyword>
<dbReference type="InterPro" id="IPR001478">
    <property type="entry name" value="PDZ"/>
</dbReference>
<dbReference type="SUPFAM" id="SSF50156">
    <property type="entry name" value="PDZ domain-like"/>
    <property type="match status" value="3"/>
</dbReference>
<dbReference type="PANTHER" id="PTHR23116">
    <property type="entry name" value="PDZ DOMAIN CONTAINING WHIRLIN AND HARMONIN-RELATED"/>
    <property type="match status" value="1"/>
</dbReference>
<dbReference type="PANTHER" id="PTHR23116:SF29">
    <property type="entry name" value="PDZ DOMAIN-CONTAINING PROTEIN 7"/>
    <property type="match status" value="1"/>
</dbReference>
<dbReference type="GO" id="GO:0005886">
    <property type="term" value="C:plasma membrane"/>
    <property type="evidence" value="ECO:0007669"/>
    <property type="project" value="TreeGrafter"/>
</dbReference>
<dbReference type="FunFam" id="2.30.42.10:FF:000090">
    <property type="entry name" value="PDZ domain containing 7"/>
    <property type="match status" value="1"/>
</dbReference>
<dbReference type="Gene3D" id="2.30.42.10">
    <property type="match status" value="3"/>
</dbReference>
<evidence type="ECO:0000313" key="6">
    <source>
        <dbReference type="EMBL" id="KAH3708217.1"/>
    </source>
</evidence>
<comment type="subcellular location">
    <subcellularLocation>
        <location evidence="1">Cell projection</location>
    </subcellularLocation>
</comment>
<proteinExistence type="predicted"/>
<evidence type="ECO:0000256" key="4">
    <source>
        <dbReference type="SAM" id="MobiDB-lite"/>
    </source>
</evidence>
<feature type="domain" description="PDZ" evidence="5">
    <location>
        <begin position="314"/>
        <end position="383"/>
    </location>
</feature>